<dbReference type="EMBL" id="JACHHQ010000008">
    <property type="protein sequence ID" value="MBB5201771.1"/>
    <property type="molecule type" value="Genomic_DNA"/>
</dbReference>
<dbReference type="AlphaFoldDB" id="A0A840RZ49"/>
<accession>A0A840RZ49</accession>
<dbReference type="Proteomes" id="UP000571084">
    <property type="component" value="Unassembled WGS sequence"/>
</dbReference>
<evidence type="ECO:0000313" key="2">
    <source>
        <dbReference type="Proteomes" id="UP000571084"/>
    </source>
</evidence>
<sequence>MLPFDRNLKITMPLSPPQNIDAKLKNVRYDYNYRFRTLVPKINTDQHVTPQSAANAPKHSDPFYDAVFLR</sequence>
<name>A0A840RZ49_9BURK</name>
<comment type="caution">
    <text evidence="1">The sequence shown here is derived from an EMBL/GenBank/DDBJ whole genome shotgun (WGS) entry which is preliminary data.</text>
</comment>
<organism evidence="1 2">
    <name type="scientific">Glaciimonas immobilis</name>
    <dbReference type="NCBI Taxonomy" id="728004"/>
    <lineage>
        <taxon>Bacteria</taxon>
        <taxon>Pseudomonadati</taxon>
        <taxon>Pseudomonadota</taxon>
        <taxon>Betaproteobacteria</taxon>
        <taxon>Burkholderiales</taxon>
        <taxon>Oxalobacteraceae</taxon>
        <taxon>Glaciimonas</taxon>
    </lineage>
</organism>
<evidence type="ECO:0000313" key="1">
    <source>
        <dbReference type="EMBL" id="MBB5201771.1"/>
    </source>
</evidence>
<keyword evidence="2" id="KW-1185">Reference proteome</keyword>
<gene>
    <name evidence="1" type="ORF">HNR39_003629</name>
</gene>
<reference evidence="1 2" key="1">
    <citation type="submission" date="2020-08" db="EMBL/GenBank/DDBJ databases">
        <title>Genomic Encyclopedia of Type Strains, Phase IV (KMG-IV): sequencing the most valuable type-strain genomes for metagenomic binning, comparative biology and taxonomic classification.</title>
        <authorList>
            <person name="Goeker M."/>
        </authorList>
    </citation>
    <scope>NUCLEOTIDE SEQUENCE [LARGE SCALE GENOMIC DNA]</scope>
    <source>
        <strain evidence="1 2">DSM 23240</strain>
    </source>
</reference>
<proteinExistence type="predicted"/>
<protein>
    <submittedName>
        <fullName evidence="1">Uncharacterized protein</fullName>
    </submittedName>
</protein>